<evidence type="ECO:0000256" key="6">
    <source>
        <dbReference type="ARBA" id="ARBA00023187"/>
    </source>
</evidence>
<feature type="binding site" evidence="8">
    <location>
        <position position="50"/>
    </location>
    <ligand>
        <name>Zn(2+)</name>
        <dbReference type="ChEBI" id="CHEBI:29105"/>
    </ligand>
</feature>
<feature type="compositionally biased region" description="Low complexity" evidence="9">
    <location>
        <begin position="254"/>
        <end position="278"/>
    </location>
</feature>
<feature type="binding site" evidence="8">
    <location>
        <position position="47"/>
    </location>
    <ligand>
        <name>Zn(2+)</name>
        <dbReference type="ChEBI" id="CHEBI:29105"/>
    </ligand>
</feature>
<keyword evidence="3 8" id="KW-0479">Metal-binding</keyword>
<proteinExistence type="inferred from homology"/>
<dbReference type="AlphaFoldDB" id="A0AAN7BSN1"/>
<evidence type="ECO:0000313" key="10">
    <source>
        <dbReference type="EMBL" id="KAK4228795.1"/>
    </source>
</evidence>
<comment type="similarity">
    <text evidence="8">Belongs to the CWC16 family. YJU2 subfamily.</text>
</comment>
<feature type="binding site" evidence="8">
    <location>
        <position position="87"/>
    </location>
    <ligand>
        <name>Zn(2+)</name>
        <dbReference type="ChEBI" id="CHEBI:29105"/>
    </ligand>
</feature>
<keyword evidence="4 8" id="KW-0747">Spliceosome</keyword>
<evidence type="ECO:0000256" key="8">
    <source>
        <dbReference type="HAMAP-Rule" id="MF_03226"/>
    </source>
</evidence>
<dbReference type="GO" id="GO:0071006">
    <property type="term" value="C:U2-type catalytic step 1 spliceosome"/>
    <property type="evidence" value="ECO:0007669"/>
    <property type="project" value="UniProtKB-UniRule"/>
</dbReference>
<evidence type="ECO:0000256" key="7">
    <source>
        <dbReference type="ARBA" id="ARBA00023242"/>
    </source>
</evidence>
<keyword evidence="2" id="KW-0507">mRNA processing</keyword>
<feature type="compositionally biased region" description="Acidic residues" evidence="9">
    <location>
        <begin position="237"/>
        <end position="251"/>
    </location>
</feature>
<dbReference type="InterPro" id="IPR043701">
    <property type="entry name" value="Yju2"/>
</dbReference>
<feature type="compositionally biased region" description="Basic and acidic residues" evidence="9">
    <location>
        <begin position="204"/>
        <end position="215"/>
    </location>
</feature>
<feature type="region of interest" description="Disordered" evidence="9">
    <location>
        <begin position="237"/>
        <end position="296"/>
    </location>
</feature>
<dbReference type="Proteomes" id="UP001301958">
    <property type="component" value="Unassembled WGS sequence"/>
</dbReference>
<feature type="binding site" evidence="8">
    <location>
        <position position="84"/>
    </location>
    <ligand>
        <name>Zn(2+)</name>
        <dbReference type="ChEBI" id="CHEBI:29105"/>
    </ligand>
</feature>
<dbReference type="HAMAP" id="MF_03226">
    <property type="entry name" value="YJU2"/>
    <property type="match status" value="1"/>
</dbReference>
<comment type="caution">
    <text evidence="10">The sequence shown here is derived from an EMBL/GenBank/DDBJ whole genome shotgun (WGS) entry which is preliminary data.</text>
</comment>
<comment type="subunit">
    <text evidence="8">Component of the spliceosome. Present in the activated B complex, the catalytically activated B* complex which catalyzes the branching, the catalytic step 1 C complex catalyzing the exon ligation, and the postcatalytic P complex containing the ligated exons (mRNA) and the excised lariat intron.</text>
</comment>
<accession>A0AAN7BSN1</accession>
<evidence type="ECO:0000256" key="5">
    <source>
        <dbReference type="ARBA" id="ARBA00022833"/>
    </source>
</evidence>
<comment type="subcellular location">
    <subcellularLocation>
        <location evidence="1 8">Nucleus</location>
    </subcellularLocation>
</comment>
<dbReference type="EMBL" id="MU865315">
    <property type="protein sequence ID" value="KAK4228795.1"/>
    <property type="molecule type" value="Genomic_DNA"/>
</dbReference>
<evidence type="ECO:0000256" key="3">
    <source>
        <dbReference type="ARBA" id="ARBA00022723"/>
    </source>
</evidence>
<dbReference type="Pfam" id="PF04502">
    <property type="entry name" value="Saf4_Yju2"/>
    <property type="match status" value="1"/>
</dbReference>
<dbReference type="PANTHER" id="PTHR12111">
    <property type="entry name" value="SPLICING FACTOR YJU2"/>
    <property type="match status" value="1"/>
</dbReference>
<dbReference type="PANTHER" id="PTHR12111:SF1">
    <property type="entry name" value="SPLICING FACTOR YJU2"/>
    <property type="match status" value="1"/>
</dbReference>
<comment type="function">
    <text evidence="8">Part of the spliceosome which catalyzes two sequential transesterification reactions, first the excision of the non-coding intron from pre-mRNA and then the ligation of the coding exons to form the mature mRNA. Plays a role in stabilizing the structure of the spliceosome catalytic core and docking of the branch helix into the active site, producing 5'-exon and lariat intron-3'-intermediates.</text>
</comment>
<sequence length="305" mass="35010">MSERKVLTKYYPPDFDPSLVGRSRKPKGSSTLKVQTVRLMAPFSMQCTTCGEFIYRGRKFNSRKETPPDEKYLNIQLYRFYIRCTRCSAEIIFRTDPRNQDYIVEKGAKRNTDPWKRGLEKGREDETTEERLDRLMAEGMEGEEGGIQKERDVMMELEQKTEDAKREMAVADALDEIRSRNARLEKIQREGGGEIDVGDIGRGISEEEERRRKEEKEDEEAARRAFAFVRRQEMLEEVIEEDENEEEEEEGKGEVVAASSSSSVVVPAAATTTTTSSTGMPPPSFKRQVKKKKDRATLLGIKKKV</sequence>
<keyword evidence="5 8" id="KW-0862">Zinc</keyword>
<reference evidence="10" key="2">
    <citation type="submission" date="2023-05" db="EMBL/GenBank/DDBJ databases">
        <authorList>
            <consortium name="Lawrence Berkeley National Laboratory"/>
            <person name="Steindorff A."/>
            <person name="Hensen N."/>
            <person name="Bonometti L."/>
            <person name="Westerberg I."/>
            <person name="Brannstrom I.O."/>
            <person name="Guillou S."/>
            <person name="Cros-Aarteil S."/>
            <person name="Calhoun S."/>
            <person name="Haridas S."/>
            <person name="Kuo A."/>
            <person name="Mondo S."/>
            <person name="Pangilinan J."/>
            <person name="Riley R."/>
            <person name="Labutti K."/>
            <person name="Andreopoulos B."/>
            <person name="Lipzen A."/>
            <person name="Chen C."/>
            <person name="Yanf M."/>
            <person name="Daum C."/>
            <person name="Ng V."/>
            <person name="Clum A."/>
            <person name="Ohm R."/>
            <person name="Martin F."/>
            <person name="Silar P."/>
            <person name="Natvig D."/>
            <person name="Lalanne C."/>
            <person name="Gautier V."/>
            <person name="Ament-Velasquez S.L."/>
            <person name="Kruys A."/>
            <person name="Hutchinson M.I."/>
            <person name="Powell A.J."/>
            <person name="Barry K."/>
            <person name="Miller A.N."/>
            <person name="Grigoriev I.V."/>
            <person name="Debuchy R."/>
            <person name="Gladieux P."/>
            <person name="Thoren M.H."/>
            <person name="Johannesson H."/>
        </authorList>
    </citation>
    <scope>NUCLEOTIDE SEQUENCE</scope>
    <source>
        <strain evidence="10">CBS 990.96</strain>
    </source>
</reference>
<feature type="region of interest" description="Disordered" evidence="9">
    <location>
        <begin position="189"/>
        <end position="222"/>
    </location>
</feature>
<keyword evidence="6" id="KW-0508">mRNA splicing</keyword>
<dbReference type="GO" id="GO:0046872">
    <property type="term" value="F:metal ion binding"/>
    <property type="evidence" value="ECO:0007669"/>
    <property type="project" value="UniProtKB-KW"/>
</dbReference>
<name>A0AAN7BSN1_9PEZI</name>
<dbReference type="GO" id="GO:0000349">
    <property type="term" value="P:generation of catalytic spliceosome for first transesterification step"/>
    <property type="evidence" value="ECO:0007669"/>
    <property type="project" value="UniProtKB-UniRule"/>
</dbReference>
<dbReference type="InterPro" id="IPR007590">
    <property type="entry name" value="Saf4/Yju2"/>
</dbReference>
<keyword evidence="11" id="KW-1185">Reference proteome</keyword>
<gene>
    <name evidence="10" type="ORF">QBC38DRAFT_474362</name>
</gene>
<reference evidence="10" key="1">
    <citation type="journal article" date="2023" name="Mol. Phylogenet. Evol.">
        <title>Genome-scale phylogeny and comparative genomics of the fungal order Sordariales.</title>
        <authorList>
            <person name="Hensen N."/>
            <person name="Bonometti L."/>
            <person name="Westerberg I."/>
            <person name="Brannstrom I.O."/>
            <person name="Guillou S."/>
            <person name="Cros-Aarteil S."/>
            <person name="Calhoun S."/>
            <person name="Haridas S."/>
            <person name="Kuo A."/>
            <person name="Mondo S."/>
            <person name="Pangilinan J."/>
            <person name="Riley R."/>
            <person name="LaButti K."/>
            <person name="Andreopoulos B."/>
            <person name="Lipzen A."/>
            <person name="Chen C."/>
            <person name="Yan M."/>
            <person name="Daum C."/>
            <person name="Ng V."/>
            <person name="Clum A."/>
            <person name="Steindorff A."/>
            <person name="Ohm R.A."/>
            <person name="Martin F."/>
            <person name="Silar P."/>
            <person name="Natvig D.O."/>
            <person name="Lalanne C."/>
            <person name="Gautier V."/>
            <person name="Ament-Velasquez S.L."/>
            <person name="Kruys A."/>
            <person name="Hutchinson M.I."/>
            <person name="Powell A.J."/>
            <person name="Barry K."/>
            <person name="Miller A.N."/>
            <person name="Grigoriev I.V."/>
            <person name="Debuchy R."/>
            <person name="Gladieux P."/>
            <person name="Hiltunen Thoren M."/>
            <person name="Johannesson H."/>
        </authorList>
    </citation>
    <scope>NUCLEOTIDE SEQUENCE</scope>
    <source>
        <strain evidence="10">CBS 990.96</strain>
    </source>
</reference>
<evidence type="ECO:0000256" key="4">
    <source>
        <dbReference type="ARBA" id="ARBA00022728"/>
    </source>
</evidence>
<protein>
    <recommendedName>
        <fullName evidence="8">Splicing factor YJU2</fullName>
    </recommendedName>
</protein>
<evidence type="ECO:0000256" key="9">
    <source>
        <dbReference type="SAM" id="MobiDB-lite"/>
    </source>
</evidence>
<organism evidence="10 11">
    <name type="scientific">Podospora fimiseda</name>
    <dbReference type="NCBI Taxonomy" id="252190"/>
    <lineage>
        <taxon>Eukaryota</taxon>
        <taxon>Fungi</taxon>
        <taxon>Dikarya</taxon>
        <taxon>Ascomycota</taxon>
        <taxon>Pezizomycotina</taxon>
        <taxon>Sordariomycetes</taxon>
        <taxon>Sordariomycetidae</taxon>
        <taxon>Sordariales</taxon>
        <taxon>Podosporaceae</taxon>
        <taxon>Podospora</taxon>
    </lineage>
</organism>
<keyword evidence="7 8" id="KW-0539">Nucleus</keyword>
<evidence type="ECO:0000256" key="1">
    <source>
        <dbReference type="ARBA" id="ARBA00004123"/>
    </source>
</evidence>
<evidence type="ECO:0000256" key="2">
    <source>
        <dbReference type="ARBA" id="ARBA00022664"/>
    </source>
</evidence>
<evidence type="ECO:0000313" key="11">
    <source>
        <dbReference type="Proteomes" id="UP001301958"/>
    </source>
</evidence>